<accession>A0A840NG08</accession>
<proteinExistence type="predicted"/>
<organism evidence="2 3">
    <name type="scientific">Saccharopolyspora gloriosae</name>
    <dbReference type="NCBI Taxonomy" id="455344"/>
    <lineage>
        <taxon>Bacteria</taxon>
        <taxon>Bacillati</taxon>
        <taxon>Actinomycetota</taxon>
        <taxon>Actinomycetes</taxon>
        <taxon>Pseudonocardiales</taxon>
        <taxon>Pseudonocardiaceae</taxon>
        <taxon>Saccharopolyspora</taxon>
    </lineage>
</organism>
<dbReference type="EMBL" id="JACHIV010000001">
    <property type="protein sequence ID" value="MBB5070524.1"/>
    <property type="molecule type" value="Genomic_DNA"/>
</dbReference>
<feature type="region of interest" description="Disordered" evidence="1">
    <location>
        <begin position="1"/>
        <end position="30"/>
    </location>
</feature>
<evidence type="ECO:0000256" key="1">
    <source>
        <dbReference type="SAM" id="MobiDB-lite"/>
    </source>
</evidence>
<evidence type="ECO:0000313" key="2">
    <source>
        <dbReference type="EMBL" id="MBB5070524.1"/>
    </source>
</evidence>
<feature type="compositionally biased region" description="Low complexity" evidence="1">
    <location>
        <begin position="7"/>
        <end position="21"/>
    </location>
</feature>
<sequence>MNSPERAPSSSSGINGAAANEAADDLLLER</sequence>
<protein>
    <submittedName>
        <fullName evidence="2">Uncharacterized protein</fullName>
    </submittedName>
</protein>
<evidence type="ECO:0000313" key="3">
    <source>
        <dbReference type="Proteomes" id="UP000580474"/>
    </source>
</evidence>
<keyword evidence="3" id="KW-1185">Reference proteome</keyword>
<gene>
    <name evidence="2" type="ORF">BJ969_003612</name>
</gene>
<dbReference type="Proteomes" id="UP000580474">
    <property type="component" value="Unassembled WGS sequence"/>
</dbReference>
<comment type="caution">
    <text evidence="2">The sequence shown here is derived from an EMBL/GenBank/DDBJ whole genome shotgun (WGS) entry which is preliminary data.</text>
</comment>
<dbReference type="AlphaFoldDB" id="A0A840NG08"/>
<reference evidence="2 3" key="1">
    <citation type="submission" date="2020-08" db="EMBL/GenBank/DDBJ databases">
        <title>Sequencing the genomes of 1000 actinobacteria strains.</title>
        <authorList>
            <person name="Klenk H.-P."/>
        </authorList>
    </citation>
    <scope>NUCLEOTIDE SEQUENCE [LARGE SCALE GENOMIC DNA]</scope>
    <source>
        <strain evidence="2 3">DSM 45582</strain>
    </source>
</reference>
<name>A0A840NG08_9PSEU</name>